<reference evidence="2" key="1">
    <citation type="submission" date="2007-04" db="EMBL/GenBank/DDBJ databases">
        <title>Annotation of Pediculus humanus corporis strain USDA.</title>
        <authorList>
            <person name="Kirkness E."/>
            <person name="Hannick L."/>
            <person name="Hass B."/>
            <person name="Bruggner R."/>
            <person name="Lawson D."/>
            <person name="Bidwell S."/>
            <person name="Joardar V."/>
            <person name="Caler E."/>
            <person name="Walenz B."/>
            <person name="Inman J."/>
            <person name="Schobel S."/>
            <person name="Galinsky K."/>
            <person name="Amedeo P."/>
            <person name="Strausberg R."/>
        </authorList>
    </citation>
    <scope>NUCLEOTIDE SEQUENCE</scope>
    <source>
        <strain evidence="2">USDA</strain>
    </source>
</reference>
<evidence type="ECO:0000313" key="3">
    <source>
        <dbReference type="EnsemblMetazoa" id="PHUM434680-PA"/>
    </source>
</evidence>
<reference evidence="3" key="3">
    <citation type="submission" date="2020-05" db="UniProtKB">
        <authorList>
            <consortium name="EnsemblMetazoa"/>
        </authorList>
    </citation>
    <scope>IDENTIFICATION</scope>
    <source>
        <strain evidence="3">USDA</strain>
    </source>
</reference>
<organism>
    <name type="scientific">Pediculus humanus subsp. corporis</name>
    <name type="common">Body louse</name>
    <dbReference type="NCBI Taxonomy" id="121224"/>
    <lineage>
        <taxon>Eukaryota</taxon>
        <taxon>Metazoa</taxon>
        <taxon>Ecdysozoa</taxon>
        <taxon>Arthropoda</taxon>
        <taxon>Hexapoda</taxon>
        <taxon>Insecta</taxon>
        <taxon>Pterygota</taxon>
        <taxon>Neoptera</taxon>
        <taxon>Paraneoptera</taxon>
        <taxon>Psocodea</taxon>
        <taxon>Troctomorpha</taxon>
        <taxon>Phthiraptera</taxon>
        <taxon>Anoplura</taxon>
        <taxon>Pediculidae</taxon>
        <taxon>Pediculus</taxon>
    </lineage>
</organism>
<name>E0VTP2_PEDHC</name>
<dbReference type="AlphaFoldDB" id="E0VTP2"/>
<dbReference type="GeneID" id="8230571"/>
<dbReference type="HOGENOM" id="CLU_1840170_0_0_1"/>
<evidence type="ECO:0000256" key="1">
    <source>
        <dbReference type="SAM" id="MobiDB-lite"/>
    </source>
</evidence>
<feature type="compositionally biased region" description="Acidic residues" evidence="1">
    <location>
        <begin position="49"/>
        <end position="59"/>
    </location>
</feature>
<dbReference type="VEuPathDB" id="VectorBase:PHUM434680"/>
<accession>E0VTP2</accession>
<dbReference type="EMBL" id="AAZO01005311">
    <property type="status" value="NOT_ANNOTATED_CDS"/>
    <property type="molecule type" value="Genomic_DNA"/>
</dbReference>
<dbReference type="CTD" id="8230571"/>
<protein>
    <submittedName>
        <fullName evidence="2 3">Uncharacterized protein</fullName>
    </submittedName>
</protein>
<sequence>ANVSNGYVHNAHSSVSNYLQSLLSQLGGSYKKPSTTSPLTTSSTTEYKLEEEEEEDDWIPDSLEGQLEDENAIAARTTTTTPATGSSYNPQQYPPVYEEEEEDDWIPDSLEGQLEDENAIAARTTTTTTTTTTPSPALNI</sequence>
<dbReference type="EMBL" id="DS235769">
    <property type="protein sequence ID" value="EEB16748.1"/>
    <property type="molecule type" value="Genomic_DNA"/>
</dbReference>
<feature type="compositionally biased region" description="Low complexity" evidence="1">
    <location>
        <begin position="29"/>
        <end position="45"/>
    </location>
</feature>
<feature type="non-terminal residue" evidence="2">
    <location>
        <position position="1"/>
    </location>
</feature>
<dbReference type="Proteomes" id="UP000009046">
    <property type="component" value="Unassembled WGS sequence"/>
</dbReference>
<dbReference type="InParanoid" id="E0VTP2"/>
<feature type="region of interest" description="Disordered" evidence="1">
    <location>
        <begin position="29"/>
        <end position="59"/>
    </location>
</feature>
<feature type="region of interest" description="Disordered" evidence="1">
    <location>
        <begin position="74"/>
        <end position="104"/>
    </location>
</feature>
<proteinExistence type="predicted"/>
<evidence type="ECO:0000313" key="4">
    <source>
        <dbReference type="Proteomes" id="UP000009046"/>
    </source>
</evidence>
<keyword evidence="4" id="KW-1185">Reference proteome</keyword>
<dbReference type="EnsemblMetazoa" id="PHUM434680-RA">
    <property type="protein sequence ID" value="PHUM434680-PA"/>
    <property type="gene ID" value="PHUM434680"/>
</dbReference>
<dbReference type="KEGG" id="phu:Phum_PHUM434680"/>
<reference evidence="2" key="2">
    <citation type="submission" date="2007-04" db="EMBL/GenBank/DDBJ databases">
        <title>The genome of the human body louse.</title>
        <authorList>
            <consortium name="The Human Body Louse Genome Consortium"/>
            <person name="Kirkness E."/>
            <person name="Walenz B."/>
            <person name="Hass B."/>
            <person name="Bruggner R."/>
            <person name="Strausberg R."/>
        </authorList>
    </citation>
    <scope>NUCLEOTIDE SEQUENCE</scope>
    <source>
        <strain evidence="2">USDA</strain>
    </source>
</reference>
<gene>
    <name evidence="3" type="primary">8230571</name>
    <name evidence="2" type="ORF">Phum_PHUM434680</name>
</gene>
<feature type="compositionally biased region" description="Low complexity" evidence="1">
    <location>
        <begin position="74"/>
        <end position="84"/>
    </location>
</feature>
<evidence type="ECO:0000313" key="2">
    <source>
        <dbReference type="EMBL" id="EEB16748.1"/>
    </source>
</evidence>
<dbReference type="RefSeq" id="XP_002429486.1">
    <property type="nucleotide sequence ID" value="XM_002429441.1"/>
</dbReference>